<accession>A0AAD5MIF2</accession>
<sequence>MKGDRASQVLSLLASINNIIHWLRFDGPLRTYTLLESVGVARTITRARKNQTVSQSIRPNMFITAAGKNRTLLTCESRRFVLGKVSGRMDIKWSFKSYGTMCTSRLDVSTQ</sequence>
<proteinExistence type="predicted"/>
<organism evidence="1 2">
    <name type="scientific">Parelaphostrongylus tenuis</name>
    <name type="common">Meningeal worm</name>
    <dbReference type="NCBI Taxonomy" id="148309"/>
    <lineage>
        <taxon>Eukaryota</taxon>
        <taxon>Metazoa</taxon>
        <taxon>Ecdysozoa</taxon>
        <taxon>Nematoda</taxon>
        <taxon>Chromadorea</taxon>
        <taxon>Rhabditida</taxon>
        <taxon>Rhabditina</taxon>
        <taxon>Rhabditomorpha</taxon>
        <taxon>Strongyloidea</taxon>
        <taxon>Metastrongylidae</taxon>
        <taxon>Parelaphostrongylus</taxon>
    </lineage>
</organism>
<dbReference type="EMBL" id="JAHQIW010000451">
    <property type="protein sequence ID" value="KAJ1348214.1"/>
    <property type="molecule type" value="Genomic_DNA"/>
</dbReference>
<comment type="caution">
    <text evidence="1">The sequence shown here is derived from an EMBL/GenBank/DDBJ whole genome shotgun (WGS) entry which is preliminary data.</text>
</comment>
<name>A0AAD5MIF2_PARTN</name>
<protein>
    <submittedName>
        <fullName evidence="1">Uncharacterized protein</fullName>
    </submittedName>
</protein>
<evidence type="ECO:0000313" key="1">
    <source>
        <dbReference type="EMBL" id="KAJ1348214.1"/>
    </source>
</evidence>
<keyword evidence="2" id="KW-1185">Reference proteome</keyword>
<reference evidence="1" key="1">
    <citation type="submission" date="2021-06" db="EMBL/GenBank/DDBJ databases">
        <title>Parelaphostrongylus tenuis whole genome reference sequence.</title>
        <authorList>
            <person name="Garwood T.J."/>
            <person name="Larsen P.A."/>
            <person name="Fountain-Jones N.M."/>
            <person name="Garbe J.R."/>
            <person name="Macchietto M.G."/>
            <person name="Kania S.A."/>
            <person name="Gerhold R.W."/>
            <person name="Richards J.E."/>
            <person name="Wolf T.M."/>
        </authorList>
    </citation>
    <scope>NUCLEOTIDE SEQUENCE</scope>
    <source>
        <strain evidence="1">MNPRO001-30</strain>
        <tissue evidence="1">Meninges</tissue>
    </source>
</reference>
<gene>
    <name evidence="1" type="ORF">KIN20_003469</name>
</gene>
<evidence type="ECO:0000313" key="2">
    <source>
        <dbReference type="Proteomes" id="UP001196413"/>
    </source>
</evidence>
<dbReference type="Proteomes" id="UP001196413">
    <property type="component" value="Unassembled WGS sequence"/>
</dbReference>
<dbReference type="AlphaFoldDB" id="A0AAD5MIF2"/>